<name>A0A6N8IXE0_9BURK</name>
<organism evidence="1 2">
    <name type="scientific">Ramlibacter pinisoli</name>
    <dbReference type="NCBI Taxonomy" id="2682844"/>
    <lineage>
        <taxon>Bacteria</taxon>
        <taxon>Pseudomonadati</taxon>
        <taxon>Pseudomonadota</taxon>
        <taxon>Betaproteobacteria</taxon>
        <taxon>Burkholderiales</taxon>
        <taxon>Comamonadaceae</taxon>
        <taxon>Ramlibacter</taxon>
    </lineage>
</organism>
<dbReference type="EMBL" id="WSEL01000009">
    <property type="protein sequence ID" value="MVQ31235.1"/>
    <property type="molecule type" value="Genomic_DNA"/>
</dbReference>
<evidence type="ECO:0000313" key="2">
    <source>
        <dbReference type="Proteomes" id="UP000469385"/>
    </source>
</evidence>
<accession>A0A6N8IXE0</accession>
<gene>
    <name evidence="1" type="ORF">GON04_17390</name>
</gene>
<proteinExistence type="predicted"/>
<protein>
    <submittedName>
        <fullName evidence="1">Uncharacterized protein</fullName>
    </submittedName>
</protein>
<dbReference type="Proteomes" id="UP000469385">
    <property type="component" value="Unassembled WGS sequence"/>
</dbReference>
<evidence type="ECO:0000313" key="1">
    <source>
        <dbReference type="EMBL" id="MVQ31235.1"/>
    </source>
</evidence>
<dbReference type="RefSeq" id="WP_157399307.1">
    <property type="nucleotide sequence ID" value="NZ_WSEL01000009.1"/>
</dbReference>
<keyword evidence="2" id="KW-1185">Reference proteome</keyword>
<comment type="caution">
    <text evidence="1">The sequence shown here is derived from an EMBL/GenBank/DDBJ whole genome shotgun (WGS) entry which is preliminary data.</text>
</comment>
<dbReference type="AlphaFoldDB" id="A0A6N8IXE0"/>
<reference evidence="1 2" key="1">
    <citation type="submission" date="2019-12" db="EMBL/GenBank/DDBJ databases">
        <authorList>
            <person name="Huq M.A."/>
        </authorList>
    </citation>
    <scope>NUCLEOTIDE SEQUENCE [LARGE SCALE GENOMIC DNA]</scope>
    <source>
        <strain evidence="1 2">MAH-25</strain>
    </source>
</reference>
<sequence length="47" mass="5192">MFQRQFPLQFLAVLLALAAGVGELVALQVWRVRDRMAGSGSGSRWTT</sequence>